<evidence type="ECO:0000256" key="1">
    <source>
        <dbReference type="SAM" id="MobiDB-lite"/>
    </source>
</evidence>
<feature type="transmembrane region" description="Helical" evidence="2">
    <location>
        <begin position="391"/>
        <end position="414"/>
    </location>
</feature>
<feature type="transmembrane region" description="Helical" evidence="2">
    <location>
        <begin position="219"/>
        <end position="236"/>
    </location>
</feature>
<dbReference type="PANTHER" id="PTHR23028">
    <property type="entry name" value="ACETYLTRANSFERASE"/>
    <property type="match status" value="1"/>
</dbReference>
<feature type="transmembrane region" description="Helical" evidence="2">
    <location>
        <begin position="248"/>
        <end position="269"/>
    </location>
</feature>
<dbReference type="GO" id="GO:0016746">
    <property type="term" value="F:acyltransferase activity"/>
    <property type="evidence" value="ECO:0007669"/>
    <property type="project" value="UniProtKB-KW"/>
</dbReference>
<feature type="region of interest" description="Disordered" evidence="1">
    <location>
        <begin position="1"/>
        <end position="73"/>
    </location>
</feature>
<name>A0ABP5L2W4_9ACTN</name>
<evidence type="ECO:0000313" key="4">
    <source>
        <dbReference type="EMBL" id="GAA2138980.1"/>
    </source>
</evidence>
<keyword evidence="2" id="KW-0812">Transmembrane</keyword>
<dbReference type="Pfam" id="PF01757">
    <property type="entry name" value="Acyl_transf_3"/>
    <property type="match status" value="1"/>
</dbReference>
<dbReference type="InterPro" id="IPR002656">
    <property type="entry name" value="Acyl_transf_3_dom"/>
</dbReference>
<proteinExistence type="predicted"/>
<evidence type="ECO:0000256" key="2">
    <source>
        <dbReference type="SAM" id="Phobius"/>
    </source>
</evidence>
<keyword evidence="4" id="KW-0808">Transferase</keyword>
<feature type="transmembrane region" description="Helical" evidence="2">
    <location>
        <begin position="356"/>
        <end position="379"/>
    </location>
</feature>
<sequence>MSVIDGRTPAGDRPAARGPVPGRGPAAGRGQVTAPQGAPPREGAAYEAAPSQATLRTLPDPPALQDSPSSPGGTSHLVALDGIRAVASLIVVLLHTAFATAMAADNSMVWRVIYNGGVGVPIFFALSGLLLYRPWARNAIEGGVRPDARAYLWRRGLRILPTYWIVLAVGLIAFSPEHAATPRAWLEWATLTEHYDPNPWWDGVGPPGLGPVWSLSVEVGFYLLLPLLAVGLRWFAVRGGRAGVDERARRLLIALLALTALSYVTTMVLRATVEYETMFYYEHLLPRSLLYFTLGMALSVVSVWAKARPGTQVARRAAVLGSMPGAWWLMALCCLILASTPISLPFQDVPQNVPQYMVSGALYPLIALGVVLPAALAPGNRVTVAVLGNRLVRSVGLISYGIYLWHQPIIQAWYDITGRPLWHRDFWVLFPVTMAGAIVVATVSYFAVEKPFQLLRDRGPGRRRAGPGRKADPPPAR</sequence>
<dbReference type="Proteomes" id="UP001501020">
    <property type="component" value="Unassembled WGS sequence"/>
</dbReference>
<feature type="domain" description="Acyltransferase 3" evidence="3">
    <location>
        <begin position="78"/>
        <end position="443"/>
    </location>
</feature>
<reference evidence="5" key="1">
    <citation type="journal article" date="2019" name="Int. J. Syst. Evol. Microbiol.">
        <title>The Global Catalogue of Microorganisms (GCM) 10K type strain sequencing project: providing services to taxonomists for standard genome sequencing and annotation.</title>
        <authorList>
            <consortium name="The Broad Institute Genomics Platform"/>
            <consortium name="The Broad Institute Genome Sequencing Center for Infectious Disease"/>
            <person name="Wu L."/>
            <person name="Ma J."/>
        </authorList>
    </citation>
    <scope>NUCLEOTIDE SEQUENCE [LARGE SCALE GENOMIC DNA]</scope>
    <source>
        <strain evidence="5">JCM 13850</strain>
    </source>
</reference>
<keyword evidence="2" id="KW-1133">Transmembrane helix</keyword>
<accession>A0ABP5L2W4</accession>
<dbReference type="PANTHER" id="PTHR23028:SF53">
    <property type="entry name" value="ACYL_TRANSF_3 DOMAIN-CONTAINING PROTEIN"/>
    <property type="match status" value="1"/>
</dbReference>
<dbReference type="EMBL" id="BAAAMR010000027">
    <property type="protein sequence ID" value="GAA2138980.1"/>
    <property type="molecule type" value="Genomic_DNA"/>
</dbReference>
<keyword evidence="5" id="KW-1185">Reference proteome</keyword>
<dbReference type="RefSeq" id="WP_344267782.1">
    <property type="nucleotide sequence ID" value="NZ_BAAAMR010000027.1"/>
</dbReference>
<keyword evidence="4" id="KW-0012">Acyltransferase</keyword>
<feature type="compositionally biased region" description="Low complexity" evidence="1">
    <location>
        <begin position="1"/>
        <end position="30"/>
    </location>
</feature>
<comment type="caution">
    <text evidence="4">The sequence shown here is derived from an EMBL/GenBank/DDBJ whole genome shotgun (WGS) entry which is preliminary data.</text>
</comment>
<keyword evidence="2" id="KW-0472">Membrane</keyword>
<gene>
    <name evidence="4" type="ORF">GCM10009727_35140</name>
</gene>
<feature type="transmembrane region" description="Helical" evidence="2">
    <location>
        <begin position="116"/>
        <end position="135"/>
    </location>
</feature>
<feature type="transmembrane region" description="Helical" evidence="2">
    <location>
        <begin position="156"/>
        <end position="175"/>
    </location>
</feature>
<evidence type="ECO:0000313" key="5">
    <source>
        <dbReference type="Proteomes" id="UP001501020"/>
    </source>
</evidence>
<feature type="region of interest" description="Disordered" evidence="1">
    <location>
        <begin position="457"/>
        <end position="477"/>
    </location>
</feature>
<organism evidence="4 5">
    <name type="scientific">Actinomadura napierensis</name>
    <dbReference type="NCBI Taxonomy" id="267854"/>
    <lineage>
        <taxon>Bacteria</taxon>
        <taxon>Bacillati</taxon>
        <taxon>Actinomycetota</taxon>
        <taxon>Actinomycetes</taxon>
        <taxon>Streptosporangiales</taxon>
        <taxon>Thermomonosporaceae</taxon>
        <taxon>Actinomadura</taxon>
    </lineage>
</organism>
<evidence type="ECO:0000259" key="3">
    <source>
        <dbReference type="Pfam" id="PF01757"/>
    </source>
</evidence>
<feature type="transmembrane region" description="Helical" evidence="2">
    <location>
        <begin position="289"/>
        <end position="305"/>
    </location>
</feature>
<dbReference type="InterPro" id="IPR050879">
    <property type="entry name" value="Acyltransferase_3"/>
</dbReference>
<feature type="transmembrane region" description="Helical" evidence="2">
    <location>
        <begin position="326"/>
        <end position="344"/>
    </location>
</feature>
<feature type="transmembrane region" description="Helical" evidence="2">
    <location>
        <begin position="426"/>
        <end position="448"/>
    </location>
</feature>
<feature type="transmembrane region" description="Helical" evidence="2">
    <location>
        <begin position="85"/>
        <end position="104"/>
    </location>
</feature>
<protein>
    <submittedName>
        <fullName evidence="4">Acyltransferase</fullName>
    </submittedName>
</protein>